<evidence type="ECO:0000313" key="2">
    <source>
        <dbReference type="Proteomes" id="UP000639643"/>
    </source>
</evidence>
<comment type="caution">
    <text evidence="1">The sequence shown here is derived from an EMBL/GenBank/DDBJ whole genome shotgun (WGS) entry which is preliminary data.</text>
</comment>
<reference evidence="1" key="1">
    <citation type="journal article" date="2020" name="Phytopathology">
        <title>Genome Sequence Resources of Colletotrichum truncatum, C. plurivorum, C. musicola, and C. sojae: Four Species Pathogenic to Soybean (Glycine max).</title>
        <authorList>
            <person name="Rogerio F."/>
            <person name="Boufleur T.R."/>
            <person name="Ciampi-Guillardi M."/>
            <person name="Sukno S.A."/>
            <person name="Thon M.R."/>
            <person name="Massola Junior N.S."/>
            <person name="Baroncelli R."/>
        </authorList>
    </citation>
    <scope>NUCLEOTIDE SEQUENCE</scope>
    <source>
        <strain evidence="1">LFN0074</strain>
    </source>
</reference>
<dbReference type="EMBL" id="WIGM01000388">
    <property type="protein sequence ID" value="KAF6826770.1"/>
    <property type="molecule type" value="Genomic_DNA"/>
</dbReference>
<protein>
    <submittedName>
        <fullName evidence="1">Uncharacterized protein</fullName>
    </submittedName>
</protein>
<sequence length="223" mass="24843">MPYCGMRASQQPHRFQQGVKSAASNEGPLKCQAWLSCLALPPNFSAVSCSAPLSLLAHFPPLQHLPLFRYKQHSFYDTFYDVVCLLSPGAALNPRFRLSRASPLTQYGKSVTARWSFGRLEIQVLPEAPFSRPGVDPSPGSVIIGLFGLFDHGRTTGIDFWFQGRPRIPWDDFRLRSSNPFNRKGHSASTLHHPEPKFSQPAAHPYCRSNLAAKNLGVKNVQV</sequence>
<keyword evidence="2" id="KW-1185">Reference proteome</keyword>
<dbReference type="AlphaFoldDB" id="A0A8H6K924"/>
<dbReference type="Proteomes" id="UP000639643">
    <property type="component" value="Unassembled WGS sequence"/>
</dbReference>
<accession>A0A8H6K924</accession>
<gene>
    <name evidence="1" type="ORF">CMUS01_09273</name>
</gene>
<proteinExistence type="predicted"/>
<evidence type="ECO:0000313" key="1">
    <source>
        <dbReference type="EMBL" id="KAF6826770.1"/>
    </source>
</evidence>
<name>A0A8H6K924_9PEZI</name>
<organism evidence="1 2">
    <name type="scientific">Colletotrichum musicola</name>
    <dbReference type="NCBI Taxonomy" id="2175873"/>
    <lineage>
        <taxon>Eukaryota</taxon>
        <taxon>Fungi</taxon>
        <taxon>Dikarya</taxon>
        <taxon>Ascomycota</taxon>
        <taxon>Pezizomycotina</taxon>
        <taxon>Sordariomycetes</taxon>
        <taxon>Hypocreomycetidae</taxon>
        <taxon>Glomerellales</taxon>
        <taxon>Glomerellaceae</taxon>
        <taxon>Colletotrichum</taxon>
        <taxon>Colletotrichum orchidearum species complex</taxon>
    </lineage>
</organism>